<dbReference type="EMBL" id="PXWF02000078">
    <property type="protein sequence ID" value="PWF54633.1"/>
    <property type="molecule type" value="Genomic_DNA"/>
</dbReference>
<accession>A0A2U2I4H3</accession>
<dbReference type="AlphaFoldDB" id="A0A2U2I4H3"/>
<evidence type="ECO:0000313" key="2">
    <source>
        <dbReference type="Proteomes" id="UP000241421"/>
    </source>
</evidence>
<name>A0A2U2I4H3_9BURK</name>
<sequence>MFILFYDRSADRSLTNYISMFAVLLVSVLLGQRAEARAIKNAQHKRDRELAESLPGELEAFKAKKNDVDGGAP</sequence>
<protein>
    <submittedName>
        <fullName evidence="1">Uncharacterized protein</fullName>
    </submittedName>
</protein>
<reference evidence="1 2" key="1">
    <citation type="submission" date="2018-04" db="EMBL/GenBank/DDBJ databases">
        <title>Massilia violaceinigra sp. nov., a novel purple-pigmented bacterium isolated from Tianshan glacier, Xinjiang, China.</title>
        <authorList>
            <person name="Wang H."/>
        </authorList>
    </citation>
    <scope>NUCLEOTIDE SEQUENCE [LARGE SCALE GENOMIC DNA]</scope>
    <source>
        <strain evidence="1 2">B448-2</strain>
    </source>
</reference>
<evidence type="ECO:0000313" key="1">
    <source>
        <dbReference type="EMBL" id="PWF54633.1"/>
    </source>
</evidence>
<keyword evidence="2" id="KW-1185">Reference proteome</keyword>
<dbReference type="RefSeq" id="WP_106756567.1">
    <property type="nucleotide sequence ID" value="NZ_PXWF02000078.1"/>
</dbReference>
<comment type="caution">
    <text evidence="1">The sequence shown here is derived from an EMBL/GenBank/DDBJ whole genome shotgun (WGS) entry which is preliminary data.</text>
</comment>
<proteinExistence type="predicted"/>
<dbReference type="Proteomes" id="UP000241421">
    <property type="component" value="Unassembled WGS sequence"/>
</dbReference>
<gene>
    <name evidence="1" type="ORF">C7C56_006045</name>
</gene>
<organism evidence="1 2">
    <name type="scientific">Massilia glaciei</name>
    <dbReference type="NCBI Taxonomy" id="1524097"/>
    <lineage>
        <taxon>Bacteria</taxon>
        <taxon>Pseudomonadati</taxon>
        <taxon>Pseudomonadota</taxon>
        <taxon>Betaproteobacteria</taxon>
        <taxon>Burkholderiales</taxon>
        <taxon>Oxalobacteraceae</taxon>
        <taxon>Telluria group</taxon>
        <taxon>Massilia</taxon>
    </lineage>
</organism>